<evidence type="ECO:0000313" key="2">
    <source>
        <dbReference type="EMBL" id="VDH03215.1"/>
    </source>
</evidence>
<dbReference type="AlphaFoldDB" id="A0A7Z9CGF6"/>
<gene>
    <name evidence="2" type="ORF">NCTC12929_00587</name>
</gene>
<dbReference type="RefSeq" id="WP_125150738.1">
    <property type="nucleotide sequence ID" value="NZ_UYIV01000001.1"/>
</dbReference>
<proteinExistence type="predicted"/>
<dbReference type="PROSITE" id="PS51257">
    <property type="entry name" value="PROKAR_LIPOPROTEIN"/>
    <property type="match status" value="1"/>
</dbReference>
<evidence type="ECO:0000313" key="3">
    <source>
        <dbReference type="Proteomes" id="UP000270205"/>
    </source>
</evidence>
<feature type="signal peptide" evidence="1">
    <location>
        <begin position="1"/>
        <end position="19"/>
    </location>
</feature>
<evidence type="ECO:0000256" key="1">
    <source>
        <dbReference type="SAM" id="SignalP"/>
    </source>
</evidence>
<dbReference type="Proteomes" id="UP000270205">
    <property type="component" value="Unassembled WGS sequence"/>
</dbReference>
<keyword evidence="1" id="KW-0732">Signal</keyword>
<reference evidence="2 3" key="1">
    <citation type="submission" date="2018-11" db="EMBL/GenBank/DDBJ databases">
        <authorList>
            <consortium name="Pathogen Informatics"/>
        </authorList>
    </citation>
    <scope>NUCLEOTIDE SEQUENCE [LARGE SCALE GENOMIC DNA]</scope>
    <source>
        <strain evidence="2 3">NCTC12929</strain>
    </source>
</reference>
<sequence>MKKARVLLFLGILSLFSCISDRIDDKETINSYEEIVEIIDKHYFTENSIYQKNLLLTNKNIDWDNTYISQEDNKIVLIIIPVKNDDNMVLERFSFRIDSNVIQGHLWRFESDGTPFDEEDYRLSSHDIMKKMKGKVSYVSLDADSQYEILINKGNIINDIYVNHQRGDVNARCGMNCHSNGEPPATEIPPVYIHVPPKPIIPPAGWQPLPPIPSPPIVIIPPRPPKQTNPPKDPPCEKIKSGTDKANELGKTQKFKNAVQDIKNAFNANGNENGVAIGSHTPNGNPNYTPVQNFGTNSGTVNSPFPYPIADIHNHPDNSPPSFGDVYSMMQYHLQYGSFNMSFIITSGGTVYALVVTDPNAIAQFLKKFPSVQVPGYPPTLPPNLFNEWNDMRLDIGEAGALSHILETYNAGVALTKMDSAGRFRGVRTKKKAGSPGGGYQVDLCP</sequence>
<accession>A0A7Z9CGF6</accession>
<feature type="chain" id="PRO_5030571290" evidence="1">
    <location>
        <begin position="20"/>
        <end position="446"/>
    </location>
</feature>
<dbReference type="EMBL" id="UYIV01000001">
    <property type="protein sequence ID" value="VDH03215.1"/>
    <property type="molecule type" value="Genomic_DNA"/>
</dbReference>
<name>A0A7Z9CGF6_9FLAO</name>
<comment type="caution">
    <text evidence="2">The sequence shown here is derived from an EMBL/GenBank/DDBJ whole genome shotgun (WGS) entry which is preliminary data.</text>
</comment>
<protein>
    <submittedName>
        <fullName evidence="2">Uncharacterized protein</fullName>
    </submittedName>
</protein>
<organism evidence="2 3">
    <name type="scientific">Bergeyella zoohelcum</name>
    <dbReference type="NCBI Taxonomy" id="1015"/>
    <lineage>
        <taxon>Bacteria</taxon>
        <taxon>Pseudomonadati</taxon>
        <taxon>Bacteroidota</taxon>
        <taxon>Flavobacteriia</taxon>
        <taxon>Flavobacteriales</taxon>
        <taxon>Weeksellaceae</taxon>
        <taxon>Bergeyella</taxon>
    </lineage>
</organism>